<proteinExistence type="predicted"/>
<reference evidence="2" key="2">
    <citation type="submission" date="2020-09" db="EMBL/GenBank/DDBJ databases">
        <authorList>
            <person name="Sun Q."/>
            <person name="Zhou Y."/>
        </authorList>
    </citation>
    <scope>NUCLEOTIDE SEQUENCE</scope>
    <source>
        <strain evidence="2">CGMCC 4.7308</strain>
    </source>
</reference>
<dbReference type="InterPro" id="IPR027417">
    <property type="entry name" value="P-loop_NTPase"/>
</dbReference>
<dbReference type="RefSeq" id="WP_188941977.1">
    <property type="nucleotide sequence ID" value="NZ_BMNA01000004.1"/>
</dbReference>
<sequence>MRFRPVDPAALPALLADRVADAAPGGRVRVGLDGDDAVGTADLAQRLAEAFQDSGRPATVVSTGWWWRAAALRLEHGRTDVDSLLTAWVDDDALRRELLDPWAADGSGRFLARLRDPATDRSVREPYRQAGATEVLVLHGPLLTAGAVRPDVTVVLRVSDGTLARALPPERQWWRPAFARYLAERDPEADALAVVSYDHPRSPAVAGPRQPAGAAASHARHGDGSRR</sequence>
<feature type="region of interest" description="Disordered" evidence="1">
    <location>
        <begin position="200"/>
        <end position="227"/>
    </location>
</feature>
<dbReference type="Proteomes" id="UP000655208">
    <property type="component" value="Unassembled WGS sequence"/>
</dbReference>
<gene>
    <name evidence="2" type="ORF">GCM10011594_25740</name>
</gene>
<keyword evidence="3" id="KW-1185">Reference proteome</keyword>
<comment type="caution">
    <text evidence="2">The sequence shown here is derived from an EMBL/GenBank/DDBJ whole genome shotgun (WGS) entry which is preliminary data.</text>
</comment>
<dbReference type="Gene3D" id="3.40.50.300">
    <property type="entry name" value="P-loop containing nucleotide triphosphate hydrolases"/>
    <property type="match status" value="1"/>
</dbReference>
<evidence type="ECO:0000313" key="3">
    <source>
        <dbReference type="Proteomes" id="UP000655208"/>
    </source>
</evidence>
<evidence type="ECO:0000313" key="2">
    <source>
        <dbReference type="EMBL" id="GGM04369.1"/>
    </source>
</evidence>
<protein>
    <recommendedName>
        <fullName evidence="4">Uridine kinase</fullName>
    </recommendedName>
</protein>
<evidence type="ECO:0008006" key="4">
    <source>
        <dbReference type="Google" id="ProtNLM"/>
    </source>
</evidence>
<dbReference type="SUPFAM" id="SSF52540">
    <property type="entry name" value="P-loop containing nucleoside triphosphate hydrolases"/>
    <property type="match status" value="1"/>
</dbReference>
<dbReference type="EMBL" id="BMNA01000004">
    <property type="protein sequence ID" value="GGM04369.1"/>
    <property type="molecule type" value="Genomic_DNA"/>
</dbReference>
<organism evidence="2 3">
    <name type="scientific">Nakamurella endophytica</name>
    <dbReference type="NCBI Taxonomy" id="1748367"/>
    <lineage>
        <taxon>Bacteria</taxon>
        <taxon>Bacillati</taxon>
        <taxon>Actinomycetota</taxon>
        <taxon>Actinomycetes</taxon>
        <taxon>Nakamurellales</taxon>
        <taxon>Nakamurellaceae</taxon>
        <taxon>Nakamurella</taxon>
    </lineage>
</organism>
<dbReference type="AlphaFoldDB" id="A0A917SZX2"/>
<evidence type="ECO:0000256" key="1">
    <source>
        <dbReference type="SAM" id="MobiDB-lite"/>
    </source>
</evidence>
<reference evidence="2" key="1">
    <citation type="journal article" date="2014" name="Int. J. Syst. Evol. Microbiol.">
        <title>Complete genome sequence of Corynebacterium casei LMG S-19264T (=DSM 44701T), isolated from a smear-ripened cheese.</title>
        <authorList>
            <consortium name="US DOE Joint Genome Institute (JGI-PGF)"/>
            <person name="Walter F."/>
            <person name="Albersmeier A."/>
            <person name="Kalinowski J."/>
            <person name="Ruckert C."/>
        </authorList>
    </citation>
    <scope>NUCLEOTIDE SEQUENCE</scope>
    <source>
        <strain evidence="2">CGMCC 4.7308</strain>
    </source>
</reference>
<name>A0A917SZX2_9ACTN</name>
<accession>A0A917SZX2</accession>